<dbReference type="Proteomes" id="UP000694255">
    <property type="component" value="Unassembled WGS sequence"/>
</dbReference>
<feature type="domain" description="DNA mismatch repair proteins mutS family" evidence="9">
    <location>
        <begin position="800"/>
        <end position="816"/>
    </location>
</feature>
<evidence type="ECO:0000256" key="3">
    <source>
        <dbReference type="ARBA" id="ARBA00022741"/>
    </source>
</evidence>
<keyword evidence="3" id="KW-0547">Nucleotide-binding</keyword>
<name>A0A8J5UN47_9ASCO</name>
<evidence type="ECO:0000256" key="7">
    <source>
        <dbReference type="ARBA" id="ARBA00023204"/>
    </source>
</evidence>
<keyword evidence="4" id="KW-0227">DNA damage</keyword>
<dbReference type="GO" id="GO:0006312">
    <property type="term" value="P:mitotic recombination"/>
    <property type="evidence" value="ECO:0007669"/>
    <property type="project" value="TreeGrafter"/>
</dbReference>
<dbReference type="GeneID" id="73466864"/>
<organism evidence="10 11">
    <name type="scientific">[Candida] subhashii</name>
    <dbReference type="NCBI Taxonomy" id="561895"/>
    <lineage>
        <taxon>Eukaryota</taxon>
        <taxon>Fungi</taxon>
        <taxon>Dikarya</taxon>
        <taxon>Ascomycota</taxon>
        <taxon>Saccharomycotina</taxon>
        <taxon>Pichiomycetes</taxon>
        <taxon>Debaryomycetaceae</taxon>
        <taxon>Spathaspora</taxon>
    </lineage>
</organism>
<evidence type="ECO:0000313" key="11">
    <source>
        <dbReference type="Proteomes" id="UP000694255"/>
    </source>
</evidence>
<proteinExistence type="inferred from homology"/>
<dbReference type="Pfam" id="PF05192">
    <property type="entry name" value="MutS_III"/>
    <property type="match status" value="1"/>
</dbReference>
<dbReference type="InterPro" id="IPR007861">
    <property type="entry name" value="DNA_mismatch_repair_MutS_clamp"/>
</dbReference>
<dbReference type="GO" id="GO:0005524">
    <property type="term" value="F:ATP binding"/>
    <property type="evidence" value="ECO:0007669"/>
    <property type="project" value="UniProtKB-KW"/>
</dbReference>
<keyword evidence="11" id="KW-1185">Reference proteome</keyword>
<sequence>MSSTRPDLKFTDNSDERSYFRKYNQLPPKDVNTIRVIDHNNKDYFTVLDSDADLIADNIYRTQSVIKFNNKNKYVTISYQVFINDVLKFCLIDKHLKVEIYNNKTFQLITTATAGNLDNISQEYGVNLEFQDYSSSIIAGVKFQQTGINKKVGVCLIDISNSSIQVSEFDDNELYSNLESLLLQLGVKEVVLPSNYNPQEENADMIKLFQVLDRIGNIVTSSVKSSLFNHKDIEQDLSKLITNEVDDNVGEQQGEVNVALVLASKGISTTEFPISLACCNALVAYLDLLGEDANKTFSIEQYNLTSYMKLDSSTMRALNIFPQTPSGPMGFNKSKNVSSIFELLNDCKTAAGSRLLSQWLKQPLTNLTMIEERQALVNLLMDNTTLRVFTSNEFLSRIPDIKRLVKKVATNINKTTGNENKKLEDVVSLYQIVLALPDVIDVLSNTIEGMKGEENQAQIITQIEKYWLAPIQKSYESLRKFQELVETTVDLSPLESSSAHDILHNDYNIRPEFDESLVEINERIQNSLSEIKQLHIDVADDLNMELDKKLKLEKHIQHGWCFRVTRNDSVVLRNKGKKYNELQTVKAGVYFTCRELSQVSQTYLDAFGEYNKKQRELIKEVLAITLTYQSVFQSNSNTERVNLQNRRKRLHAILAPTSFVKPKLYPLSDSIDSVEFKQRKLKLEDARHPVLEVQDDINFIANDIYLSNDREEKGKPFVIITGPNMGGKSTYIRQIGVIALMSQIGSFIPASEDNFIPEIPIFDAILSRVGAGDSQLKGLSTFMIEMLETASILATATHNSLIIIDELGRGTSTYDGFGLAWSISEHLITSKQCFALFATHFHELNQLSQKYPDKVENLHVVAHLEKGSNDKEEDDITLMYKVEPGISDKSFGIHVAELVKFPTKIINMAKRKASELQEEKQDDPDVYIQSKRTKCSPEEIGVGIEKLKAILKKWKSECYDGSKCKYDSQTSVSRLREILVQESESVQSDKLIAEITSLL</sequence>
<comment type="caution">
    <text evidence="10">The sequence shown here is derived from an EMBL/GenBank/DDBJ whole genome shotgun (WGS) entry which is preliminary data.</text>
</comment>
<dbReference type="FunFam" id="1.10.1420.10:FF:000015">
    <property type="entry name" value="DNA mismatch repair protein Msh2"/>
    <property type="match status" value="1"/>
</dbReference>
<dbReference type="PROSITE" id="PS00486">
    <property type="entry name" value="DNA_MISMATCH_REPAIR_2"/>
    <property type="match status" value="1"/>
</dbReference>
<dbReference type="InterPro" id="IPR007860">
    <property type="entry name" value="DNA_mmatch_repair_MutS_con_dom"/>
</dbReference>
<keyword evidence="6" id="KW-0238">DNA-binding</keyword>
<dbReference type="GO" id="GO:0030983">
    <property type="term" value="F:mismatched DNA binding"/>
    <property type="evidence" value="ECO:0007669"/>
    <property type="project" value="InterPro"/>
</dbReference>
<dbReference type="OrthoDB" id="295033at2759"/>
<comment type="subcellular location">
    <subcellularLocation>
        <location evidence="1">Nucleus</location>
    </subcellularLocation>
</comment>
<reference evidence="10 11" key="1">
    <citation type="journal article" date="2021" name="DNA Res.">
        <title>Genome analysis of Candida subhashii reveals its hybrid nature and dual mitochondrial genome conformations.</title>
        <authorList>
            <person name="Mixao V."/>
            <person name="Hegedusova E."/>
            <person name="Saus E."/>
            <person name="Pryszcz L.P."/>
            <person name="Cillingova A."/>
            <person name="Nosek J."/>
            <person name="Gabaldon T."/>
        </authorList>
    </citation>
    <scope>NUCLEOTIDE SEQUENCE [LARGE SCALE GENOMIC DNA]</scope>
    <source>
        <strain evidence="10 11">CBS 10753</strain>
    </source>
</reference>
<dbReference type="SMART" id="SM00533">
    <property type="entry name" value="MUTSd"/>
    <property type="match status" value="1"/>
</dbReference>
<keyword evidence="5" id="KW-0067">ATP-binding</keyword>
<evidence type="ECO:0000313" key="10">
    <source>
        <dbReference type="EMBL" id="KAG7666408.1"/>
    </source>
</evidence>
<dbReference type="GO" id="GO:0140664">
    <property type="term" value="F:ATP-dependent DNA damage sensor activity"/>
    <property type="evidence" value="ECO:0007669"/>
    <property type="project" value="InterPro"/>
</dbReference>
<dbReference type="InterPro" id="IPR011184">
    <property type="entry name" value="DNA_mismatch_repair_Msh2"/>
</dbReference>
<dbReference type="PANTHER" id="PTHR11361:SF35">
    <property type="entry name" value="DNA MISMATCH REPAIR PROTEIN MSH2"/>
    <property type="match status" value="1"/>
</dbReference>
<comment type="similarity">
    <text evidence="2">Belongs to the DNA mismatch repair MutS family.</text>
</comment>
<evidence type="ECO:0000256" key="5">
    <source>
        <dbReference type="ARBA" id="ARBA00022840"/>
    </source>
</evidence>
<protein>
    <submittedName>
        <fullName evidence="10">MSH2</fullName>
    </submittedName>
</protein>
<keyword evidence="8" id="KW-0539">Nucleus</keyword>
<dbReference type="Pfam" id="PF05190">
    <property type="entry name" value="MutS_IV"/>
    <property type="match status" value="1"/>
</dbReference>
<evidence type="ECO:0000256" key="6">
    <source>
        <dbReference type="ARBA" id="ARBA00023125"/>
    </source>
</evidence>
<dbReference type="InterPro" id="IPR000432">
    <property type="entry name" value="DNA_mismatch_repair_MutS_C"/>
</dbReference>
<dbReference type="Pfam" id="PF05188">
    <property type="entry name" value="MutS_II"/>
    <property type="match status" value="1"/>
</dbReference>
<dbReference type="Pfam" id="PF00488">
    <property type="entry name" value="MutS_V"/>
    <property type="match status" value="1"/>
</dbReference>
<evidence type="ECO:0000256" key="8">
    <source>
        <dbReference type="ARBA" id="ARBA00023242"/>
    </source>
</evidence>
<evidence type="ECO:0000256" key="1">
    <source>
        <dbReference type="ARBA" id="ARBA00004123"/>
    </source>
</evidence>
<dbReference type="PANTHER" id="PTHR11361">
    <property type="entry name" value="DNA MISMATCH REPAIR PROTEIN MUTS FAMILY MEMBER"/>
    <property type="match status" value="1"/>
</dbReference>
<gene>
    <name evidence="10" type="ORF">J8A68_000063</name>
</gene>
<dbReference type="GO" id="GO:0006298">
    <property type="term" value="P:mismatch repair"/>
    <property type="evidence" value="ECO:0007669"/>
    <property type="project" value="InterPro"/>
</dbReference>
<dbReference type="AlphaFoldDB" id="A0A8J5UN47"/>
<dbReference type="InterPro" id="IPR045076">
    <property type="entry name" value="MutS"/>
</dbReference>
<dbReference type="SMART" id="SM00534">
    <property type="entry name" value="MUTSac"/>
    <property type="match status" value="1"/>
</dbReference>
<dbReference type="InterPro" id="IPR007696">
    <property type="entry name" value="DNA_mismatch_repair_MutS_core"/>
</dbReference>
<dbReference type="EMBL" id="JAGSYN010000005">
    <property type="protein sequence ID" value="KAG7666408.1"/>
    <property type="molecule type" value="Genomic_DNA"/>
</dbReference>
<evidence type="ECO:0000259" key="9">
    <source>
        <dbReference type="PROSITE" id="PS00486"/>
    </source>
</evidence>
<dbReference type="RefSeq" id="XP_049266636.1">
    <property type="nucleotide sequence ID" value="XM_049409894.1"/>
</dbReference>
<dbReference type="PIRSF" id="PIRSF005813">
    <property type="entry name" value="MSH2"/>
    <property type="match status" value="1"/>
</dbReference>
<keyword evidence="7" id="KW-0234">DNA repair</keyword>
<evidence type="ECO:0000256" key="4">
    <source>
        <dbReference type="ARBA" id="ARBA00022763"/>
    </source>
</evidence>
<evidence type="ECO:0000256" key="2">
    <source>
        <dbReference type="ARBA" id="ARBA00006271"/>
    </source>
</evidence>
<accession>A0A8J5UN47</accession>
<dbReference type="GO" id="GO:0032301">
    <property type="term" value="C:MutSalpha complex"/>
    <property type="evidence" value="ECO:0007669"/>
    <property type="project" value="TreeGrafter"/>
</dbReference>